<dbReference type="GO" id="GO:0005524">
    <property type="term" value="F:ATP binding"/>
    <property type="evidence" value="ECO:0007669"/>
    <property type="project" value="UniProtKB-KW"/>
</dbReference>
<dbReference type="PANTHER" id="PTHR43700">
    <property type="entry name" value="PHOSPHORIBOSYLAMINOIMIDAZOLE-SUCCINOCARBOXAMIDE SYNTHASE"/>
    <property type="match status" value="1"/>
</dbReference>
<protein>
    <recommendedName>
        <fullName evidence="8">Phosphoribosylaminoimidazole-succinocarboxamide synthase</fullName>
        <ecNumber evidence="8">6.3.2.6</ecNumber>
    </recommendedName>
    <alternativeName>
        <fullName evidence="8">SAICAR synthetase</fullName>
    </alternativeName>
</protein>
<sequence>MSSLHDQALTQLDVGELKPSHRGKVREMFDLGDRFLMVATDRISAFDVILPNGIPGKGKVLTAISEAWFAALEGYVPHHLISSDPADFPEQFAPYRSQLEGRTLLVHKAKRFPVECVVRGYISGSGWKDYKRTGAVCGIDLPSGLVESQQLPEPIFTPATKADEGHDENISFDVMVDVIGQDYAKHLRDLSISIYQNAASLCAERGYILADTKFEFGLIGDEIVLIDEALTPDSSRYWQKEIYEPGRAQDSFDKQPVRDFLETLSWDKQPPGPRLPDDVVTATIDRYKTVMDHLTDEARPLAFKENAWT</sequence>
<comment type="caution">
    <text evidence="10">The sequence shown here is derived from an EMBL/GenBank/DDBJ whole genome shotgun (WGS) entry which is preliminary data.</text>
</comment>
<comment type="pathway">
    <text evidence="1 8">Purine metabolism; IMP biosynthesis via de novo pathway; 5-amino-1-(5-phospho-D-ribosyl)imidazole-4-carboxamide from 5-amino-1-(5-phospho-D-ribosyl)imidazole-4-carboxylate: step 1/2.</text>
</comment>
<dbReference type="Gene3D" id="3.30.200.20">
    <property type="entry name" value="Phosphorylase Kinase, domain 1"/>
    <property type="match status" value="1"/>
</dbReference>
<evidence type="ECO:0000256" key="1">
    <source>
        <dbReference type="ARBA" id="ARBA00004672"/>
    </source>
</evidence>
<dbReference type="EC" id="6.3.2.6" evidence="8"/>
<dbReference type="UniPathway" id="UPA00074">
    <property type="reaction ID" value="UER00131"/>
</dbReference>
<evidence type="ECO:0000256" key="5">
    <source>
        <dbReference type="ARBA" id="ARBA00022755"/>
    </source>
</evidence>
<keyword evidence="6 8" id="KW-0067">ATP-binding</keyword>
<dbReference type="Gene3D" id="3.30.470.20">
    <property type="entry name" value="ATP-grasp fold, B domain"/>
    <property type="match status" value="1"/>
</dbReference>
<evidence type="ECO:0000313" key="11">
    <source>
        <dbReference type="Proteomes" id="UP000547674"/>
    </source>
</evidence>
<evidence type="ECO:0000256" key="8">
    <source>
        <dbReference type="HAMAP-Rule" id="MF_00137"/>
    </source>
</evidence>
<dbReference type="NCBIfam" id="TIGR00081">
    <property type="entry name" value="purC"/>
    <property type="match status" value="1"/>
</dbReference>
<dbReference type="FunFam" id="3.30.470.20:FF:000015">
    <property type="entry name" value="Phosphoribosylaminoimidazole-succinocarboxamide synthase"/>
    <property type="match status" value="1"/>
</dbReference>
<evidence type="ECO:0000313" key="10">
    <source>
        <dbReference type="EMBL" id="NNF05665.1"/>
    </source>
</evidence>
<dbReference type="InterPro" id="IPR028923">
    <property type="entry name" value="SAICAR_synt/ADE2_N"/>
</dbReference>
<dbReference type="PROSITE" id="PS01058">
    <property type="entry name" value="SAICAR_SYNTHETASE_2"/>
    <property type="match status" value="1"/>
</dbReference>
<dbReference type="HAMAP" id="MF_00137">
    <property type="entry name" value="SAICAR_synth"/>
    <property type="match status" value="1"/>
</dbReference>
<dbReference type="GO" id="GO:0006189">
    <property type="term" value="P:'de novo' IMP biosynthetic process"/>
    <property type="evidence" value="ECO:0007669"/>
    <property type="project" value="UniProtKB-UniRule"/>
</dbReference>
<keyword evidence="4 8" id="KW-0547">Nucleotide-binding</keyword>
<dbReference type="PROSITE" id="PS01057">
    <property type="entry name" value="SAICAR_SYNTHETASE_1"/>
    <property type="match status" value="1"/>
</dbReference>
<dbReference type="PANTHER" id="PTHR43700:SF1">
    <property type="entry name" value="PHOSPHORIBOSYLAMINOIMIDAZOLE-SUCCINOCARBOXAMIDE SYNTHASE"/>
    <property type="match status" value="1"/>
</dbReference>
<dbReference type="GO" id="GO:0005737">
    <property type="term" value="C:cytoplasm"/>
    <property type="evidence" value="ECO:0007669"/>
    <property type="project" value="TreeGrafter"/>
</dbReference>
<evidence type="ECO:0000256" key="6">
    <source>
        <dbReference type="ARBA" id="ARBA00022840"/>
    </source>
</evidence>
<comment type="similarity">
    <text evidence="2 8">Belongs to the SAICAR synthetase family.</text>
</comment>
<proteinExistence type="inferred from homology"/>
<evidence type="ECO:0000256" key="2">
    <source>
        <dbReference type="ARBA" id="ARBA00010190"/>
    </source>
</evidence>
<gene>
    <name evidence="8" type="primary">purC</name>
    <name evidence="10" type="ORF">HKN21_02780</name>
</gene>
<dbReference type="InterPro" id="IPR001636">
    <property type="entry name" value="SAICAR_synth"/>
</dbReference>
<dbReference type="SUPFAM" id="SSF56104">
    <property type="entry name" value="SAICAR synthase-like"/>
    <property type="match status" value="1"/>
</dbReference>
<reference evidence="10 11" key="1">
    <citation type="submission" date="2020-03" db="EMBL/GenBank/DDBJ databases">
        <title>Metabolic flexibility allows generalist bacteria to become dominant in a frequently disturbed ecosystem.</title>
        <authorList>
            <person name="Chen Y.-J."/>
            <person name="Leung P.M."/>
            <person name="Bay S.K."/>
            <person name="Hugenholtz P."/>
            <person name="Kessler A.J."/>
            <person name="Shelley G."/>
            <person name="Waite D.W."/>
            <person name="Cook P.L."/>
            <person name="Greening C."/>
        </authorList>
    </citation>
    <scope>NUCLEOTIDE SEQUENCE [LARGE SCALE GENOMIC DNA]</scope>
    <source>
        <strain evidence="10">SS_bin_28</strain>
    </source>
</reference>
<accession>A0A7Y2E6M9</accession>
<evidence type="ECO:0000256" key="3">
    <source>
        <dbReference type="ARBA" id="ARBA00022598"/>
    </source>
</evidence>
<dbReference type="CDD" id="cd01414">
    <property type="entry name" value="SAICAR_synt_Sc"/>
    <property type="match status" value="1"/>
</dbReference>
<dbReference type="InterPro" id="IPR018236">
    <property type="entry name" value="SAICAR_synthetase_CS"/>
</dbReference>
<keyword evidence="5 8" id="KW-0658">Purine biosynthesis</keyword>
<dbReference type="Pfam" id="PF01259">
    <property type="entry name" value="SAICAR_synt"/>
    <property type="match status" value="1"/>
</dbReference>
<dbReference type="GO" id="GO:0004639">
    <property type="term" value="F:phosphoribosylaminoimidazolesuccinocarboxamide synthase activity"/>
    <property type="evidence" value="ECO:0007669"/>
    <property type="project" value="UniProtKB-UniRule"/>
</dbReference>
<dbReference type="NCBIfam" id="NF010568">
    <property type="entry name" value="PRK13961.1"/>
    <property type="match status" value="1"/>
</dbReference>
<organism evidence="10 11">
    <name type="scientific">Eiseniibacteriota bacterium</name>
    <dbReference type="NCBI Taxonomy" id="2212470"/>
    <lineage>
        <taxon>Bacteria</taxon>
        <taxon>Candidatus Eiseniibacteriota</taxon>
    </lineage>
</organism>
<feature type="domain" description="SAICAR synthetase/ADE2 N-terminal" evidence="9">
    <location>
        <begin position="21"/>
        <end position="269"/>
    </location>
</feature>
<dbReference type="Proteomes" id="UP000547674">
    <property type="component" value="Unassembled WGS sequence"/>
</dbReference>
<keyword evidence="3 8" id="KW-0436">Ligase</keyword>
<dbReference type="AlphaFoldDB" id="A0A7Y2E6M9"/>
<comment type="catalytic activity">
    <reaction evidence="7 8">
        <text>5-amino-1-(5-phospho-D-ribosyl)imidazole-4-carboxylate + L-aspartate + ATP = (2S)-2-[5-amino-1-(5-phospho-beta-D-ribosyl)imidazole-4-carboxamido]succinate + ADP + phosphate + 2 H(+)</text>
        <dbReference type="Rhea" id="RHEA:22628"/>
        <dbReference type="ChEBI" id="CHEBI:15378"/>
        <dbReference type="ChEBI" id="CHEBI:29991"/>
        <dbReference type="ChEBI" id="CHEBI:30616"/>
        <dbReference type="ChEBI" id="CHEBI:43474"/>
        <dbReference type="ChEBI" id="CHEBI:58443"/>
        <dbReference type="ChEBI" id="CHEBI:77657"/>
        <dbReference type="ChEBI" id="CHEBI:456216"/>
        <dbReference type="EC" id="6.3.2.6"/>
    </reaction>
</comment>
<evidence type="ECO:0000256" key="4">
    <source>
        <dbReference type="ARBA" id="ARBA00022741"/>
    </source>
</evidence>
<evidence type="ECO:0000256" key="7">
    <source>
        <dbReference type="ARBA" id="ARBA00048475"/>
    </source>
</evidence>
<name>A0A7Y2E6M9_UNCEI</name>
<dbReference type="EMBL" id="JABDJR010000102">
    <property type="protein sequence ID" value="NNF05665.1"/>
    <property type="molecule type" value="Genomic_DNA"/>
</dbReference>
<evidence type="ECO:0000259" key="9">
    <source>
        <dbReference type="Pfam" id="PF01259"/>
    </source>
</evidence>